<dbReference type="RefSeq" id="WP_144729343.1">
    <property type="nucleotide sequence ID" value="NZ_ML675580.1"/>
</dbReference>
<dbReference type="SUPFAM" id="SSF55469">
    <property type="entry name" value="FMN-dependent nitroreductase-like"/>
    <property type="match status" value="1"/>
</dbReference>
<dbReference type="Proteomes" id="UP000315289">
    <property type="component" value="Unassembled WGS sequence"/>
</dbReference>
<dbReference type="Gene3D" id="3.40.109.30">
    <property type="entry name" value="putative nitroreductase (tm1586), domain 2"/>
    <property type="match status" value="1"/>
</dbReference>
<evidence type="ECO:0000313" key="1">
    <source>
        <dbReference type="EMBL" id="TVP41172.1"/>
    </source>
</evidence>
<dbReference type="EMBL" id="VOAH01000004">
    <property type="protein sequence ID" value="TVP41172.1"/>
    <property type="molecule type" value="Genomic_DNA"/>
</dbReference>
<name>A0A557SX46_9ARCH</name>
<dbReference type="InterPro" id="IPR000415">
    <property type="entry name" value="Nitroreductase-like"/>
</dbReference>
<evidence type="ECO:0000313" key="2">
    <source>
        <dbReference type="Proteomes" id="UP000315289"/>
    </source>
</evidence>
<dbReference type="GO" id="GO:0016491">
    <property type="term" value="F:oxidoreductase activity"/>
    <property type="evidence" value="ECO:0007669"/>
    <property type="project" value="InterPro"/>
</dbReference>
<accession>A0A557SX46</accession>
<dbReference type="NCBIfam" id="NF047509">
    <property type="entry name" value="Rv3131_FMN_oxido"/>
    <property type="match status" value="1"/>
</dbReference>
<dbReference type="AlphaFoldDB" id="A0A557SX46"/>
<organism evidence="1 2">
    <name type="scientific">Candidatus Nitrosocosmicus arcticus</name>
    <dbReference type="NCBI Taxonomy" id="2035267"/>
    <lineage>
        <taxon>Archaea</taxon>
        <taxon>Nitrososphaerota</taxon>
        <taxon>Nitrososphaeria</taxon>
        <taxon>Nitrososphaerales</taxon>
        <taxon>Nitrososphaeraceae</taxon>
        <taxon>Candidatus Nitrosocosmicus</taxon>
    </lineage>
</organism>
<keyword evidence="2" id="KW-1185">Reference proteome</keyword>
<gene>
    <name evidence="1" type="ORF">NARC_40135</name>
</gene>
<dbReference type="OrthoDB" id="287850at2157"/>
<protein>
    <submittedName>
        <fullName evidence="1">Nitroreductase-like protein</fullName>
    </submittedName>
</protein>
<comment type="caution">
    <text evidence="1">The sequence shown here is derived from an EMBL/GenBank/DDBJ whole genome shotgun (WGS) entry which is preliminary data.</text>
</comment>
<proteinExistence type="predicted"/>
<reference evidence="1 2" key="1">
    <citation type="journal article" date="2019" name="Front. Microbiol.">
        <title>Ammonia Oxidation by the Arctic Terrestrial Thaumarchaeote Candidatus Nitrosocosmicus arcticus Is Stimulated by Increasing Temperatures.</title>
        <authorList>
            <person name="Alves R.J.E."/>
            <person name="Kerou M."/>
            <person name="Zappe A."/>
            <person name="Bittner R."/>
            <person name="Abby S.S."/>
            <person name="Schmidt H.A."/>
            <person name="Pfeifer K."/>
            <person name="Schleper C."/>
        </authorList>
    </citation>
    <scope>NUCLEOTIDE SEQUENCE [LARGE SCALE GENOMIC DNA]</scope>
    <source>
        <strain evidence="1 2">Kfb</strain>
    </source>
</reference>
<dbReference type="Gene3D" id="3.40.109.10">
    <property type="entry name" value="NADH Oxidase"/>
    <property type="match status" value="1"/>
</dbReference>
<sequence>MSLSCREDSDPGGFTARNIVESEFPAEGNNIDKLEFFLNYVILAPSSHNTQPWNFKIISDSTIEIYADRTRALSVVDPDDRELTISCGAALYNLQLAISYFGYTFKTSWIPDENNDDLLSSINIMSIEENPNKTDNECVKKLLTSITKRRTNRFKFENKEIPQPIISELELITSKQKNIWLHTLEVIEEKEQFSNLITESVGIQMSDKRFRRELASWVHSNRSFLGDGMPGYALGFSDIMSLIAPSVIRTFDMGKGHAAKDKDLALGSPILMVIWANSDNKVDWLNAGLILSNILLYLKSESI</sequence>